<proteinExistence type="predicted"/>
<name>A0A374NWR2_9FIRM</name>
<dbReference type="Gene3D" id="1.10.260.40">
    <property type="entry name" value="lambda repressor-like DNA-binding domains"/>
    <property type="match status" value="1"/>
</dbReference>
<organism evidence="3 4">
    <name type="scientific">Hungatella hathewayi</name>
    <dbReference type="NCBI Taxonomy" id="154046"/>
    <lineage>
        <taxon>Bacteria</taxon>
        <taxon>Bacillati</taxon>
        <taxon>Bacillota</taxon>
        <taxon>Clostridia</taxon>
        <taxon>Lachnospirales</taxon>
        <taxon>Lachnospiraceae</taxon>
        <taxon>Hungatella</taxon>
    </lineage>
</organism>
<protein>
    <submittedName>
        <fullName evidence="3">XRE family transcriptional regulator</fullName>
    </submittedName>
</protein>
<dbReference type="Proteomes" id="UP000263014">
    <property type="component" value="Unassembled WGS sequence"/>
</dbReference>
<dbReference type="AlphaFoldDB" id="A0A374NWR2"/>
<reference evidence="3 4" key="1">
    <citation type="submission" date="2018-08" db="EMBL/GenBank/DDBJ databases">
        <title>A genome reference for cultivated species of the human gut microbiota.</title>
        <authorList>
            <person name="Zou Y."/>
            <person name="Xue W."/>
            <person name="Luo G."/>
        </authorList>
    </citation>
    <scope>NUCLEOTIDE SEQUENCE [LARGE SCALE GENOMIC DNA]</scope>
    <source>
        <strain evidence="3 4">TM09-12</strain>
    </source>
</reference>
<feature type="domain" description="HTH cro/C1-type" evidence="1">
    <location>
        <begin position="17"/>
        <end position="76"/>
    </location>
</feature>
<sequence>MKIYQYQDKTNMCGENVKKYRREQDVSQTELAARLQTYDVILEQKSISRIEAGTRVVADYELFALSKALNVTIYNLLGLPNPK</sequence>
<evidence type="ECO:0000313" key="2">
    <source>
        <dbReference type="EMBL" id="GKG98550.1"/>
    </source>
</evidence>
<dbReference type="SMART" id="SM00530">
    <property type="entry name" value="HTH_XRE"/>
    <property type="match status" value="1"/>
</dbReference>
<dbReference type="Pfam" id="PF01381">
    <property type="entry name" value="HTH_3"/>
    <property type="match status" value="1"/>
</dbReference>
<dbReference type="EMBL" id="QSON01000031">
    <property type="protein sequence ID" value="RGI95449.1"/>
    <property type="molecule type" value="Genomic_DNA"/>
</dbReference>
<evidence type="ECO:0000313" key="3">
    <source>
        <dbReference type="EMBL" id="RGI95449.1"/>
    </source>
</evidence>
<dbReference type="Proteomes" id="UP001055091">
    <property type="component" value="Unassembled WGS sequence"/>
</dbReference>
<evidence type="ECO:0000259" key="1">
    <source>
        <dbReference type="PROSITE" id="PS50943"/>
    </source>
</evidence>
<dbReference type="CDD" id="cd00093">
    <property type="entry name" value="HTH_XRE"/>
    <property type="match status" value="1"/>
</dbReference>
<comment type="caution">
    <text evidence="3">The sequence shown here is derived from an EMBL/GenBank/DDBJ whole genome shotgun (WGS) entry which is preliminary data.</text>
</comment>
<dbReference type="GO" id="GO:0003677">
    <property type="term" value="F:DNA binding"/>
    <property type="evidence" value="ECO:0007669"/>
    <property type="project" value="InterPro"/>
</dbReference>
<accession>A0A374NWR2</accession>
<dbReference type="InterPro" id="IPR001387">
    <property type="entry name" value="Cro/C1-type_HTH"/>
</dbReference>
<dbReference type="RefSeq" id="WP_117624317.1">
    <property type="nucleotide sequence ID" value="NZ_BQNJ01000001.1"/>
</dbReference>
<dbReference type="InterPro" id="IPR010982">
    <property type="entry name" value="Lambda_DNA-bd_dom_sf"/>
</dbReference>
<dbReference type="PROSITE" id="PS50943">
    <property type="entry name" value="HTH_CROC1"/>
    <property type="match status" value="1"/>
</dbReference>
<dbReference type="SUPFAM" id="SSF47413">
    <property type="entry name" value="lambda repressor-like DNA-binding domains"/>
    <property type="match status" value="1"/>
</dbReference>
<gene>
    <name evidence="2" type="ORF">CE91St55_05320</name>
    <name evidence="3" type="ORF">DXD79_32100</name>
</gene>
<dbReference type="EMBL" id="BQNJ01000001">
    <property type="protein sequence ID" value="GKG98550.1"/>
    <property type="molecule type" value="Genomic_DNA"/>
</dbReference>
<reference evidence="2" key="2">
    <citation type="submission" date="2022-01" db="EMBL/GenBank/DDBJ databases">
        <title>Novel bile acid biosynthetic pathways are enriched in the microbiome of centenarians.</title>
        <authorList>
            <person name="Sato Y."/>
            <person name="Atarashi K."/>
            <person name="Plichta R.D."/>
            <person name="Arai Y."/>
            <person name="Sasajima S."/>
            <person name="Kearney M.S."/>
            <person name="Suda W."/>
            <person name="Takeshita K."/>
            <person name="Sasaki T."/>
            <person name="Okamoto S."/>
            <person name="Skelly N.A."/>
            <person name="Okamura Y."/>
            <person name="Vlamakis H."/>
            <person name="Li Y."/>
            <person name="Tanoue T."/>
            <person name="Takei H."/>
            <person name="Nittono H."/>
            <person name="Narushima S."/>
            <person name="Irie J."/>
            <person name="Itoh H."/>
            <person name="Moriya K."/>
            <person name="Sugiura Y."/>
            <person name="Suematsu M."/>
            <person name="Moritoki N."/>
            <person name="Shibata S."/>
            <person name="Littman R.D."/>
            <person name="Fischbach A.M."/>
            <person name="Uwamino Y."/>
            <person name="Inoue T."/>
            <person name="Honda A."/>
            <person name="Hattori M."/>
            <person name="Murai T."/>
            <person name="Xavier J.R."/>
            <person name="Hirose N."/>
            <person name="Honda K."/>
        </authorList>
    </citation>
    <scope>NUCLEOTIDE SEQUENCE</scope>
    <source>
        <strain evidence="2">CE91-St55</strain>
    </source>
</reference>
<evidence type="ECO:0000313" key="4">
    <source>
        <dbReference type="Proteomes" id="UP000263014"/>
    </source>
</evidence>